<sequence length="1002" mass="115368">MISRSSIIESIKSSMNIILLLVVVYFIIIIIHLAWYIASPEGFWGFNYFIEVIRVLLFCILLLVVIVVIVLLILNYLYSLFKGKFNFKKLLNGIGVLLFIIFAIVINGLYYNYGSFWFTSIMSDKYSYLEQSEKMLKKGEFVNAIEFSENAYEKYRNTSYPSVFFILSHLYSKTTIAKNVRLDKKYASTINLAMCIESTMQDLGQAEKKYKEALSLIGSESYFENQDEYLVFPKMALANIRELQGDYEASEKLFFEVEKLYSGFSDKDLSYKIQSLTIFLVSSMRSRDLEESELILNSILKSYENSELKKDKNYQFLINTKVGIEIKMNKYNAARKTYAELISLDISEDPNIFAILLSTKANFFIYAYSRGLNYKDLKALNLIKSSSFFFDNDDKNLLDEAERLLIEQVEILRESKGENSVSFCEALIELGDFYKHNGFLNKAKKVFKNLHGLIEYEKQELRDVYLKVLLAHISLGDEVDLTMVKEAEQLIFERLNLKLFFSTSRAKETYVSKVENEINIINSYYLKNNSPQSNISLYNNILRFNKTALNANKEVNELINELPNEIKKAYAELLNSSINFNDSISINVKEKEFLYSIIEDYNLPLYYNQDSNYLLIQNCLDKDEYAIEILTTDYLKKNGEFSKKYFALVLNNELEWPVRIELFNQNKLEDILDIQGDIVLRNNLLYKTKDENVGLRGLIWNPLKDFIKPGSKIFLSLSGDLSSIALPSLFISSKNDIRLVSSTKNIIELHEGYYDDSKRNIAFGGVDFSSINLSNRTRSFSSVTNSIKNNLQNGFFPPLPYTFKEVDEIKTVLAANQQECLVLYDDEASETNLRKLNGIAFNFIHIATHGFYYTSADVNLMDRNVTNISIDDSMNRSGILLSQNLKNDLSYANDGIVTAKELSSMDLSNVDLMVLSACDTGKGDYKGSEGIFGLQRALELSGVKKQIVSLWKVPDKETSELFTLFYKNYIEGNSIYHSLKQAQISMSEKYEPYYWASFILLE</sequence>
<evidence type="ECO:0000259" key="2">
    <source>
        <dbReference type="Pfam" id="PF12770"/>
    </source>
</evidence>
<organism evidence="3 4">
    <name type="scientific">Psychroflexus gondwanensis ACAM 44</name>
    <dbReference type="NCBI Taxonomy" id="1189619"/>
    <lineage>
        <taxon>Bacteria</taxon>
        <taxon>Pseudomonadati</taxon>
        <taxon>Bacteroidota</taxon>
        <taxon>Flavobacteriia</taxon>
        <taxon>Flavobacteriales</taxon>
        <taxon>Flavobacteriaceae</taxon>
        <taxon>Psychroflexus</taxon>
    </lineage>
</organism>
<feature type="domain" description="CHAT" evidence="2">
    <location>
        <begin position="735"/>
        <end position="1000"/>
    </location>
</feature>
<dbReference type="EMBL" id="APLF01000026">
    <property type="protein sequence ID" value="EMY79927.1"/>
    <property type="molecule type" value="Genomic_DNA"/>
</dbReference>
<feature type="transmembrane region" description="Helical" evidence="1">
    <location>
        <begin position="16"/>
        <end position="35"/>
    </location>
</feature>
<dbReference type="PATRIC" id="fig|1189619.4.peg.2992"/>
<feature type="transmembrane region" description="Helical" evidence="1">
    <location>
        <begin position="90"/>
        <end position="113"/>
    </location>
</feature>
<name>N1WRS3_9FLAO</name>
<evidence type="ECO:0000256" key="1">
    <source>
        <dbReference type="SAM" id="Phobius"/>
    </source>
</evidence>
<reference evidence="3 4" key="1">
    <citation type="journal article" date="2014" name="Genome Biol. Evol.">
        <title>Extensive gene acquisition in the extremely psychrophilic bacterial species Psychroflexus torquis and the link to sea-ice ecosystem specialism.</title>
        <authorList>
            <person name="Feng S."/>
            <person name="Powell S.M."/>
            <person name="Wilson R."/>
            <person name="Bowman J.P."/>
        </authorList>
    </citation>
    <scope>NUCLEOTIDE SEQUENCE [LARGE SCALE GENOMIC DNA]</scope>
    <source>
        <strain evidence="3 4">ACAM 44</strain>
    </source>
</reference>
<dbReference type="Proteomes" id="UP000012317">
    <property type="component" value="Unassembled WGS sequence"/>
</dbReference>
<dbReference type="eggNOG" id="COG4995">
    <property type="taxonomic scope" value="Bacteria"/>
</dbReference>
<keyword evidence="4" id="KW-1185">Reference proteome</keyword>
<gene>
    <name evidence="3" type="ORF">pgond44_14468</name>
</gene>
<dbReference type="InterPro" id="IPR011990">
    <property type="entry name" value="TPR-like_helical_dom_sf"/>
</dbReference>
<keyword evidence="1" id="KW-0812">Transmembrane</keyword>
<dbReference type="STRING" id="1189619.pgond44_14468"/>
<comment type="caution">
    <text evidence="3">The sequence shown here is derived from an EMBL/GenBank/DDBJ whole genome shotgun (WGS) entry which is preliminary data.</text>
</comment>
<dbReference type="AlphaFoldDB" id="N1WRS3"/>
<feature type="transmembrane region" description="Helical" evidence="1">
    <location>
        <begin position="55"/>
        <end position="78"/>
    </location>
</feature>
<evidence type="ECO:0000313" key="4">
    <source>
        <dbReference type="Proteomes" id="UP000012317"/>
    </source>
</evidence>
<dbReference type="InterPro" id="IPR024983">
    <property type="entry name" value="CHAT_dom"/>
</dbReference>
<dbReference type="PANTHER" id="PTHR10098">
    <property type="entry name" value="RAPSYN-RELATED"/>
    <property type="match status" value="1"/>
</dbReference>
<protein>
    <submittedName>
        <fullName evidence="3">TPR repeat and CHAT domain containing protein</fullName>
    </submittedName>
</protein>
<accession>N1WRS3</accession>
<proteinExistence type="predicted"/>
<keyword evidence="1" id="KW-1133">Transmembrane helix</keyword>
<keyword evidence="1" id="KW-0472">Membrane</keyword>
<evidence type="ECO:0000313" key="3">
    <source>
        <dbReference type="EMBL" id="EMY79927.1"/>
    </source>
</evidence>
<dbReference type="Gene3D" id="1.25.40.10">
    <property type="entry name" value="Tetratricopeptide repeat domain"/>
    <property type="match status" value="1"/>
</dbReference>
<dbReference type="Pfam" id="PF12770">
    <property type="entry name" value="CHAT"/>
    <property type="match status" value="1"/>
</dbReference>